<dbReference type="InParanoid" id="B0DCG2"/>
<name>B0DCG2_LACBS</name>
<gene>
    <name evidence="2" type="ORF">LACBIDRAFT_327666</name>
</gene>
<keyword evidence="3" id="KW-1185">Reference proteome</keyword>
<organism evidence="3">
    <name type="scientific">Laccaria bicolor (strain S238N-H82 / ATCC MYA-4686)</name>
    <name type="common">Bicoloured deceiver</name>
    <name type="synonym">Laccaria laccata var. bicolor</name>
    <dbReference type="NCBI Taxonomy" id="486041"/>
    <lineage>
        <taxon>Eukaryota</taxon>
        <taxon>Fungi</taxon>
        <taxon>Dikarya</taxon>
        <taxon>Basidiomycota</taxon>
        <taxon>Agaricomycotina</taxon>
        <taxon>Agaricomycetes</taxon>
        <taxon>Agaricomycetidae</taxon>
        <taxon>Agaricales</taxon>
        <taxon>Agaricineae</taxon>
        <taxon>Hydnangiaceae</taxon>
        <taxon>Laccaria</taxon>
    </lineage>
</organism>
<sequence length="289" mass="31718">MLPVATTTQCLMQTTTHHHPATMTSQQMKNKKSHGAMHSMNTLHKTVYEMVEFSLSTFLCSVSHLSSHGAAQYPPVVRFTFEFPWRMGGTLEQLFGHQTARTNFYANESTFTGEGQPTFGLDLLEGFKWYSGWGDCQPRLTHQQELCEQCVVRKIEGPGSLGTAQATLGQPQHISGQPQVAPGKSKKGTCSWGQPDALSSMTASGYPGSTLDTPGHLQERNGFLEPIFGMNFGTVKEVYNIIGFDIQTKALQMSYKHFSEISILHLALVSQSGGPVPAALLTLTQKYSP</sequence>
<feature type="region of interest" description="Disordered" evidence="1">
    <location>
        <begin position="172"/>
        <end position="192"/>
    </location>
</feature>
<dbReference type="KEGG" id="lbc:LACBIDRAFT_327666"/>
<dbReference type="GeneID" id="6077077"/>
<evidence type="ECO:0000256" key="1">
    <source>
        <dbReference type="SAM" id="MobiDB-lite"/>
    </source>
</evidence>
<dbReference type="HOGENOM" id="CLU_963347_0_0_1"/>
<reference evidence="2 3" key="1">
    <citation type="journal article" date="2008" name="Nature">
        <title>The genome of Laccaria bicolor provides insights into mycorrhizal symbiosis.</title>
        <authorList>
            <person name="Martin F."/>
            <person name="Aerts A."/>
            <person name="Ahren D."/>
            <person name="Brun A."/>
            <person name="Danchin E.G.J."/>
            <person name="Duchaussoy F."/>
            <person name="Gibon J."/>
            <person name="Kohler A."/>
            <person name="Lindquist E."/>
            <person name="Pereda V."/>
            <person name="Salamov A."/>
            <person name="Shapiro H.J."/>
            <person name="Wuyts J."/>
            <person name="Blaudez D."/>
            <person name="Buee M."/>
            <person name="Brokstein P."/>
            <person name="Canbaeck B."/>
            <person name="Cohen D."/>
            <person name="Courty P.E."/>
            <person name="Coutinho P.M."/>
            <person name="Delaruelle C."/>
            <person name="Detter J.C."/>
            <person name="Deveau A."/>
            <person name="DiFazio S."/>
            <person name="Duplessis S."/>
            <person name="Fraissinet-Tachet L."/>
            <person name="Lucic E."/>
            <person name="Frey-Klett P."/>
            <person name="Fourrey C."/>
            <person name="Feussner I."/>
            <person name="Gay G."/>
            <person name="Grimwood J."/>
            <person name="Hoegger P.J."/>
            <person name="Jain P."/>
            <person name="Kilaru S."/>
            <person name="Labbe J."/>
            <person name="Lin Y.C."/>
            <person name="Legue V."/>
            <person name="Le Tacon F."/>
            <person name="Marmeisse R."/>
            <person name="Melayah D."/>
            <person name="Montanini B."/>
            <person name="Muratet M."/>
            <person name="Nehls U."/>
            <person name="Niculita-Hirzel H."/>
            <person name="Oudot-Le Secq M.P."/>
            <person name="Peter M."/>
            <person name="Quesneville H."/>
            <person name="Rajashekar B."/>
            <person name="Reich M."/>
            <person name="Rouhier N."/>
            <person name="Schmutz J."/>
            <person name="Yin T."/>
            <person name="Chalot M."/>
            <person name="Henrissat B."/>
            <person name="Kuees U."/>
            <person name="Lucas S."/>
            <person name="Van de Peer Y."/>
            <person name="Podila G.K."/>
            <person name="Polle A."/>
            <person name="Pukkila P.J."/>
            <person name="Richardson P.M."/>
            <person name="Rouze P."/>
            <person name="Sanders I.R."/>
            <person name="Stajich J.E."/>
            <person name="Tunlid A."/>
            <person name="Tuskan G."/>
            <person name="Grigoriev I.V."/>
        </authorList>
    </citation>
    <scope>NUCLEOTIDE SEQUENCE [LARGE SCALE GENOMIC DNA]</scope>
    <source>
        <strain evidence="3">S238N-H82 / ATCC MYA-4686</strain>
    </source>
</reference>
<accession>B0DCG2</accession>
<proteinExistence type="predicted"/>
<evidence type="ECO:0000313" key="3">
    <source>
        <dbReference type="Proteomes" id="UP000001194"/>
    </source>
</evidence>
<evidence type="ECO:0000313" key="2">
    <source>
        <dbReference type="EMBL" id="EDR07726.1"/>
    </source>
</evidence>
<dbReference type="EMBL" id="DS547103">
    <property type="protein sequence ID" value="EDR07726.1"/>
    <property type="molecule type" value="Genomic_DNA"/>
</dbReference>
<dbReference type="AlphaFoldDB" id="B0DCG2"/>
<protein>
    <submittedName>
        <fullName evidence="2">Predicted protein</fullName>
    </submittedName>
</protein>
<dbReference type="Proteomes" id="UP000001194">
    <property type="component" value="Unassembled WGS sequence"/>
</dbReference>
<dbReference type="RefSeq" id="XP_001881515.1">
    <property type="nucleotide sequence ID" value="XM_001881480.1"/>
</dbReference>